<dbReference type="InterPro" id="IPR001466">
    <property type="entry name" value="Beta-lactam-related"/>
</dbReference>
<dbReference type="RefSeq" id="XP_018687918.1">
    <property type="nucleotide sequence ID" value="XM_018842505.1"/>
</dbReference>
<dbReference type="Gene3D" id="3.40.710.10">
    <property type="entry name" value="DD-peptidase/beta-lactamase superfamily"/>
    <property type="match status" value="1"/>
</dbReference>
<dbReference type="GeneID" id="30015167"/>
<comment type="caution">
    <text evidence="3">The sequence shown here is derived from an EMBL/GenBank/DDBJ whole genome shotgun (WGS) entry which is preliminary data.</text>
</comment>
<keyword evidence="4" id="KW-1185">Reference proteome</keyword>
<protein>
    <recommendedName>
        <fullName evidence="2">Beta-lactamase-related domain-containing protein</fullName>
    </recommendedName>
</protein>
<dbReference type="Pfam" id="PF00144">
    <property type="entry name" value="Beta-lactamase"/>
    <property type="match status" value="1"/>
</dbReference>
<dbReference type="Proteomes" id="UP000078343">
    <property type="component" value="Unassembled WGS sequence"/>
</dbReference>
<proteinExistence type="inferred from homology"/>
<accession>A0A178Z4V8</accession>
<dbReference type="SUPFAM" id="SSF56601">
    <property type="entry name" value="beta-lactamase/transpeptidase-like"/>
    <property type="match status" value="1"/>
</dbReference>
<reference evidence="3 4" key="1">
    <citation type="submission" date="2016-04" db="EMBL/GenBank/DDBJ databases">
        <title>Draft genome of Fonsecaea erecta CBS 125763.</title>
        <authorList>
            <person name="Weiss V.A."/>
            <person name="Vicente V.A."/>
            <person name="Raittz R.T."/>
            <person name="Moreno L.F."/>
            <person name="De Souza E.M."/>
            <person name="Pedrosa F.O."/>
            <person name="Steffens M.B."/>
            <person name="Faoro H."/>
            <person name="Tadra-Sfeir M.Z."/>
            <person name="Najafzadeh M.J."/>
            <person name="Felipe M.S."/>
            <person name="Teixeira M."/>
            <person name="Sun J."/>
            <person name="Xi L."/>
            <person name="Gomes R."/>
            <person name="De Azevedo C.M."/>
            <person name="Salgado C.G."/>
            <person name="Da Silva M.B."/>
            <person name="Nascimento M.F."/>
            <person name="Queiroz-Telles F."/>
            <person name="Attili D.S."/>
            <person name="Gorbushina A."/>
        </authorList>
    </citation>
    <scope>NUCLEOTIDE SEQUENCE [LARGE SCALE GENOMIC DNA]</scope>
    <source>
        <strain evidence="3 4">CBS 125763</strain>
    </source>
</reference>
<organism evidence="3 4">
    <name type="scientific">Fonsecaea erecta</name>
    <dbReference type="NCBI Taxonomy" id="1367422"/>
    <lineage>
        <taxon>Eukaryota</taxon>
        <taxon>Fungi</taxon>
        <taxon>Dikarya</taxon>
        <taxon>Ascomycota</taxon>
        <taxon>Pezizomycotina</taxon>
        <taxon>Eurotiomycetes</taxon>
        <taxon>Chaetothyriomycetidae</taxon>
        <taxon>Chaetothyriales</taxon>
        <taxon>Herpotrichiellaceae</taxon>
        <taxon>Fonsecaea</taxon>
    </lineage>
</organism>
<dbReference type="OrthoDB" id="5946976at2759"/>
<dbReference type="STRING" id="1367422.A0A178Z4V8"/>
<dbReference type="PANTHER" id="PTHR46825:SF14">
    <property type="entry name" value="BETA-LACTAMASE-RELATED DOMAIN-CONTAINING PROTEIN"/>
    <property type="match status" value="1"/>
</dbReference>
<comment type="similarity">
    <text evidence="1">Belongs to the peptidase S12 family.</text>
</comment>
<dbReference type="InterPro" id="IPR050491">
    <property type="entry name" value="AmpC-like"/>
</dbReference>
<name>A0A178Z4V8_9EURO</name>
<dbReference type="AlphaFoldDB" id="A0A178Z4V8"/>
<sequence length="562" mass="63090">MPAKKLHLTSLTRCRRLKAQLTALGSLIEQICDISGISGLSLGVLHEGEVTHYANFGYRDVSTQTPPDEDTIYVVGSLSKAFTSAIAGVLVDRGDLQWDAQIRHILPEYQRDERDSARNATVSDILSHRTGVLGPDGYWMLSEGEVAFQRDQFLPIFNSLPTVRPTRTAFIYNNMAYELVGQVIEKISGKTVGNFLKESIMKPLGMTRTFDTRITPGTANVAKPYASFLNRSVCEIEMPLTREDGLFSAAGGIRTSVSDLLRFYNALMDSGMSQLDQDDQRILGNPLKQVAALWTGMISLPFPSLREHSYAFGWARAQLPSTFGLDGPQPWKAVIGKRAPCRLAIYHQGIIQGFTSFSVLIPETRSAVVVLTNSGGLNEAGMLVASAVLDTLLGDQIDEEAYKDLAQLGYEAAASRLSDIMKELKEGQQIEVPTRPLEYYVGKYYNSLKNYFIDIRKSVHGGLVISFMGRPMDTFELVPYKSDEFFWHSTHDECVRRGRVTEWDIEYYRIKFKFDENGTALKEPVLYWKYDSDYPGEGELFRRLGTPRTIGLQQSIWEELEL</sequence>
<feature type="domain" description="Beta-lactamase-related" evidence="2">
    <location>
        <begin position="27"/>
        <end position="388"/>
    </location>
</feature>
<evidence type="ECO:0000313" key="3">
    <source>
        <dbReference type="EMBL" id="OAP54551.1"/>
    </source>
</evidence>
<dbReference type="InterPro" id="IPR012338">
    <property type="entry name" value="Beta-lactam/transpept-like"/>
</dbReference>
<dbReference type="PANTHER" id="PTHR46825">
    <property type="entry name" value="D-ALANYL-D-ALANINE-CARBOXYPEPTIDASE/ENDOPEPTIDASE AMPH"/>
    <property type="match status" value="1"/>
</dbReference>
<gene>
    <name evidence="3" type="ORF">AYL99_10999</name>
</gene>
<evidence type="ECO:0000313" key="4">
    <source>
        <dbReference type="Proteomes" id="UP000078343"/>
    </source>
</evidence>
<dbReference type="EMBL" id="LVYI01000013">
    <property type="protein sequence ID" value="OAP54551.1"/>
    <property type="molecule type" value="Genomic_DNA"/>
</dbReference>
<evidence type="ECO:0000259" key="2">
    <source>
        <dbReference type="Pfam" id="PF00144"/>
    </source>
</evidence>
<evidence type="ECO:0000256" key="1">
    <source>
        <dbReference type="ARBA" id="ARBA00038215"/>
    </source>
</evidence>